<dbReference type="AlphaFoldDB" id="A0A024VDD8"/>
<evidence type="ECO:0000256" key="1">
    <source>
        <dbReference type="SAM" id="Phobius"/>
    </source>
</evidence>
<keyword evidence="1" id="KW-0812">Transmembrane</keyword>
<reference evidence="2 3" key="1">
    <citation type="submission" date="2013-02" db="EMBL/GenBank/DDBJ databases">
        <title>The Genome Annotation of Plasmodium falciparum Vietnam Oak-Knoll (FVO).</title>
        <authorList>
            <consortium name="The Broad Institute Genome Sequencing Platform"/>
            <consortium name="The Broad Institute Genome Sequencing Center for Infectious Disease"/>
            <person name="Neafsey D."/>
            <person name="Hoffman S."/>
            <person name="Volkman S."/>
            <person name="Rosenthal P."/>
            <person name="Walker B."/>
            <person name="Young S.K."/>
            <person name="Zeng Q."/>
            <person name="Gargeya S."/>
            <person name="Fitzgerald M."/>
            <person name="Haas B."/>
            <person name="Abouelleil A."/>
            <person name="Allen A.W."/>
            <person name="Alvarado L."/>
            <person name="Arachchi H.M."/>
            <person name="Berlin A.M."/>
            <person name="Chapman S.B."/>
            <person name="Gainer-Dewar J."/>
            <person name="Goldberg J."/>
            <person name="Griggs A."/>
            <person name="Gujja S."/>
            <person name="Hansen M."/>
            <person name="Howarth C."/>
            <person name="Imamovic A."/>
            <person name="Ireland A."/>
            <person name="Larimer J."/>
            <person name="McCowan C."/>
            <person name="Murphy C."/>
            <person name="Pearson M."/>
            <person name="Poon T.W."/>
            <person name="Priest M."/>
            <person name="Roberts A."/>
            <person name="Saif S."/>
            <person name="Shea T."/>
            <person name="Sisk P."/>
            <person name="Sykes S."/>
            <person name="Wortman J."/>
            <person name="Nusbaum C."/>
            <person name="Birren B."/>
        </authorList>
    </citation>
    <scope>NUCLEOTIDE SEQUENCE [LARGE SCALE GENOMIC DNA]</scope>
    <source>
        <strain evidence="3">Vietnam Oak-Knoll (FVO)</strain>
    </source>
</reference>
<protein>
    <submittedName>
        <fullName evidence="2">Uncharacterized protein</fullName>
    </submittedName>
</protein>
<evidence type="ECO:0000313" key="3">
    <source>
        <dbReference type="Proteomes" id="UP000030690"/>
    </source>
</evidence>
<keyword evidence="1" id="KW-1133">Transmembrane helix</keyword>
<gene>
    <name evidence="2" type="ORF">PFFVO_00518</name>
</gene>
<dbReference type="EMBL" id="KI925017">
    <property type="protein sequence ID" value="ETW20607.1"/>
    <property type="molecule type" value="Genomic_DNA"/>
</dbReference>
<keyword evidence="1" id="KW-0472">Membrane</keyword>
<reference evidence="2 3" key="2">
    <citation type="submission" date="2013-02" db="EMBL/GenBank/DDBJ databases">
        <title>The Genome Sequence of Plasmodium falciparum Vietnam Oak-Knoll (FVO).</title>
        <authorList>
            <consortium name="The Broad Institute Genome Sequencing Platform"/>
            <consortium name="The Broad Institute Genome Sequencing Center for Infectious Disease"/>
            <person name="Neafsey D."/>
            <person name="Cheeseman I."/>
            <person name="Volkman S."/>
            <person name="Adams J."/>
            <person name="Walker B."/>
            <person name="Young S.K."/>
            <person name="Zeng Q."/>
            <person name="Gargeya S."/>
            <person name="Fitzgerald M."/>
            <person name="Haas B."/>
            <person name="Abouelleil A."/>
            <person name="Alvarado L."/>
            <person name="Arachchi H.M."/>
            <person name="Berlin A.M."/>
            <person name="Chapman S.B."/>
            <person name="Dewar J."/>
            <person name="Goldberg J."/>
            <person name="Griggs A."/>
            <person name="Gujja S."/>
            <person name="Hansen M."/>
            <person name="Howarth C."/>
            <person name="Imamovic A."/>
            <person name="Larimer J."/>
            <person name="McCowan C."/>
            <person name="Murphy C."/>
            <person name="Neiman D."/>
            <person name="Pearson M."/>
            <person name="Priest M."/>
            <person name="Roberts A."/>
            <person name="Saif S."/>
            <person name="Shea T."/>
            <person name="Sisk P."/>
            <person name="Sykes S."/>
            <person name="Wortman J."/>
            <person name="Nusbaum C."/>
            <person name="Birren B."/>
        </authorList>
    </citation>
    <scope>NUCLEOTIDE SEQUENCE [LARGE SCALE GENOMIC DNA]</scope>
    <source>
        <strain evidence="3">Vietnam Oak-Knoll (FVO)</strain>
    </source>
</reference>
<name>A0A024VDD8_PLAFA</name>
<feature type="transmembrane region" description="Helical" evidence="1">
    <location>
        <begin position="6"/>
        <end position="22"/>
    </location>
</feature>
<accession>A0A024VDD8</accession>
<organism evidence="2 3">
    <name type="scientific">Plasmodium falciparum Vietnam Oak-Knoll</name>
    <name type="common">FVO</name>
    <dbReference type="NCBI Taxonomy" id="1036723"/>
    <lineage>
        <taxon>Eukaryota</taxon>
        <taxon>Sar</taxon>
        <taxon>Alveolata</taxon>
        <taxon>Apicomplexa</taxon>
        <taxon>Aconoidasida</taxon>
        <taxon>Haemosporida</taxon>
        <taxon>Plasmodiidae</taxon>
        <taxon>Plasmodium</taxon>
        <taxon>Plasmodium (Laverania)</taxon>
    </lineage>
</organism>
<evidence type="ECO:0000313" key="2">
    <source>
        <dbReference type="EMBL" id="ETW20607.1"/>
    </source>
</evidence>
<sequence length="71" mass="8800">MSSNYLSFKWILLTFFYATLFYKRYFKIKNEKFISPKLTCQLSGKKKFYNCYINKLFIRKYPITNMHILFL</sequence>
<proteinExistence type="predicted"/>
<dbReference type="Proteomes" id="UP000030690">
    <property type="component" value="Unassembled WGS sequence"/>
</dbReference>